<evidence type="ECO:0000256" key="3">
    <source>
        <dbReference type="RuleBase" id="RU003707"/>
    </source>
</evidence>
<evidence type="ECO:0000256" key="1">
    <source>
        <dbReference type="ARBA" id="ARBA00005254"/>
    </source>
</evidence>
<keyword evidence="4" id="KW-0614">Plasmid</keyword>
<dbReference type="GO" id="GO:0016829">
    <property type="term" value="F:lyase activity"/>
    <property type="evidence" value="ECO:0007669"/>
    <property type="project" value="UniProtKB-KW"/>
</dbReference>
<geneLocation type="plasmid" evidence="4 5">
    <name>AZOBR_p3</name>
</geneLocation>
<dbReference type="AlphaFoldDB" id="A0A9P1JZC8"/>
<accession>A0A9P1JZC8</accession>
<keyword evidence="5" id="KW-1185">Reference proteome</keyword>
<dbReference type="InterPro" id="IPR001753">
    <property type="entry name" value="Enoyl-CoA_hydra/iso"/>
</dbReference>
<dbReference type="SUPFAM" id="SSF52096">
    <property type="entry name" value="ClpP/crotonase"/>
    <property type="match status" value="1"/>
</dbReference>
<name>A0A9P1JZC8_9PROT</name>
<evidence type="ECO:0000313" key="4">
    <source>
        <dbReference type="EMBL" id="CCD02624.1"/>
    </source>
</evidence>
<dbReference type="KEGG" id="abs:AZOBR_p330025"/>
<dbReference type="GO" id="GO:0006635">
    <property type="term" value="P:fatty acid beta-oxidation"/>
    <property type="evidence" value="ECO:0007669"/>
    <property type="project" value="TreeGrafter"/>
</dbReference>
<proteinExistence type="inferred from homology"/>
<dbReference type="Pfam" id="PF00378">
    <property type="entry name" value="ECH_1"/>
    <property type="match status" value="1"/>
</dbReference>
<gene>
    <name evidence="4" type="ORF">AZOBR_p330025</name>
</gene>
<dbReference type="Proteomes" id="UP000007319">
    <property type="component" value="Plasmid AZOBR_p3"/>
</dbReference>
<keyword evidence="2" id="KW-0456">Lyase</keyword>
<dbReference type="NCBIfam" id="NF004781">
    <property type="entry name" value="PRK06127.1"/>
    <property type="match status" value="1"/>
</dbReference>
<dbReference type="PROSITE" id="PS00166">
    <property type="entry name" value="ENOYL_COA_HYDRATASE"/>
    <property type="match status" value="1"/>
</dbReference>
<evidence type="ECO:0000313" key="5">
    <source>
        <dbReference type="Proteomes" id="UP000007319"/>
    </source>
</evidence>
<protein>
    <submittedName>
        <fullName evidence="4">Enoyl-CoA hydratase</fullName>
    </submittedName>
</protein>
<comment type="similarity">
    <text evidence="1 3">Belongs to the enoyl-CoA hydratase/isomerase family.</text>
</comment>
<dbReference type="EMBL" id="HE577330">
    <property type="protein sequence ID" value="CCD02624.1"/>
    <property type="molecule type" value="Genomic_DNA"/>
</dbReference>
<reference evidence="4 5" key="1">
    <citation type="journal article" date="2011" name="PLoS Genet.">
        <title>Azospirillum genomes reveal transition of bacteria from aquatic to terrestrial environments.</title>
        <authorList>
            <person name="Wisniewski-Dye F."/>
            <person name="Borziak K."/>
            <person name="Khalsa-Moyers G."/>
            <person name="Alexandre G."/>
            <person name="Sukharnikov L.O."/>
            <person name="Wuichet K."/>
            <person name="Hurst G.B."/>
            <person name="McDonald W.H."/>
            <person name="Robertson J.S."/>
            <person name="Barbe V."/>
            <person name="Calteau A."/>
            <person name="Rouy Z."/>
            <person name="Mangenot S."/>
            <person name="Prigent-Combaret C."/>
            <person name="Normand P."/>
            <person name="Boyer M."/>
            <person name="Siguier P."/>
            <person name="Dessaux Y."/>
            <person name="Elmerich C."/>
            <person name="Condemine G."/>
            <person name="Krishnen G."/>
            <person name="Kennedy I."/>
            <person name="Paterson A.H."/>
            <person name="Gonzalez V."/>
            <person name="Mavingui P."/>
            <person name="Zhulin I.B."/>
        </authorList>
    </citation>
    <scope>NUCLEOTIDE SEQUENCE [LARGE SCALE GENOMIC DNA]</scope>
    <source>
        <strain evidence="4 5">Sp245</strain>
    </source>
</reference>
<dbReference type="PANTHER" id="PTHR11941">
    <property type="entry name" value="ENOYL-COA HYDRATASE-RELATED"/>
    <property type="match status" value="1"/>
</dbReference>
<dbReference type="InterPro" id="IPR014748">
    <property type="entry name" value="Enoyl-CoA_hydra_C"/>
</dbReference>
<dbReference type="PANTHER" id="PTHR11941:SF54">
    <property type="entry name" value="ENOYL-COA HYDRATASE, MITOCHONDRIAL"/>
    <property type="match status" value="1"/>
</dbReference>
<organism evidence="4 5">
    <name type="scientific">Azospirillum baldaniorum</name>
    <dbReference type="NCBI Taxonomy" id="1064539"/>
    <lineage>
        <taxon>Bacteria</taxon>
        <taxon>Pseudomonadati</taxon>
        <taxon>Pseudomonadota</taxon>
        <taxon>Alphaproteobacteria</taxon>
        <taxon>Rhodospirillales</taxon>
        <taxon>Azospirillaceae</taxon>
        <taxon>Azospirillum</taxon>
    </lineage>
</organism>
<sequence length="273" mass="28257">MAEQEPGAPEIMAGGVVGLDVSGGIARLTLDQPRRLNAMTLEMWRSLPERIGRAVADPAVRVLLVRGAGERAFSAGADISEFGTVRADAAQAAAYEEAVSAATEALLNAPVPTVAAIRGICFGGGLELALCCDLRLSDDGARFRMPGARLGLGYGFPLVRLVVQRMGAAAAADLLFSARVVTAEEAASLGIVQRVAPASAFDGAVEDYLGLIAGNAPLTLRAAKRAMLEALRTDGPADTEAVDALVARCFASADYAEGRAAFAQKREPGFKGE</sequence>
<dbReference type="CDD" id="cd06558">
    <property type="entry name" value="crotonase-like"/>
    <property type="match status" value="1"/>
</dbReference>
<dbReference type="InterPro" id="IPR029045">
    <property type="entry name" value="ClpP/crotonase-like_dom_sf"/>
</dbReference>
<dbReference type="Gene3D" id="1.10.12.10">
    <property type="entry name" value="Lyase 2-enoyl-coa Hydratase, Chain A, domain 2"/>
    <property type="match status" value="1"/>
</dbReference>
<evidence type="ECO:0000256" key="2">
    <source>
        <dbReference type="ARBA" id="ARBA00023239"/>
    </source>
</evidence>
<dbReference type="InterPro" id="IPR018376">
    <property type="entry name" value="Enoyl-CoA_hyd/isom_CS"/>
</dbReference>
<dbReference type="Gene3D" id="3.90.226.10">
    <property type="entry name" value="2-enoyl-CoA Hydratase, Chain A, domain 1"/>
    <property type="match status" value="1"/>
</dbReference>
<dbReference type="RefSeq" id="WP_014199144.1">
    <property type="nucleotide sequence ID" value="NC_016595.1"/>
</dbReference>